<dbReference type="AlphaFoldDB" id="A0A1I7YK82"/>
<feature type="signal peptide" evidence="1">
    <location>
        <begin position="1"/>
        <end position="18"/>
    </location>
</feature>
<reference evidence="3" key="1">
    <citation type="submission" date="2016-11" db="UniProtKB">
        <authorList>
            <consortium name="WormBaseParasite"/>
        </authorList>
    </citation>
    <scope>IDENTIFICATION</scope>
</reference>
<keyword evidence="1" id="KW-0732">Signal</keyword>
<dbReference type="WBParaSite" id="L893_g16957.t1">
    <property type="protein sequence ID" value="L893_g16957.t1"/>
    <property type="gene ID" value="L893_g16957"/>
</dbReference>
<organism evidence="2 3">
    <name type="scientific">Steinernema glaseri</name>
    <dbReference type="NCBI Taxonomy" id="37863"/>
    <lineage>
        <taxon>Eukaryota</taxon>
        <taxon>Metazoa</taxon>
        <taxon>Ecdysozoa</taxon>
        <taxon>Nematoda</taxon>
        <taxon>Chromadorea</taxon>
        <taxon>Rhabditida</taxon>
        <taxon>Tylenchina</taxon>
        <taxon>Panagrolaimomorpha</taxon>
        <taxon>Strongyloidoidea</taxon>
        <taxon>Steinernematidae</taxon>
        <taxon>Steinernema</taxon>
    </lineage>
</organism>
<protein>
    <submittedName>
        <fullName evidence="3">GRANULINS domain-containing protein</fullName>
    </submittedName>
</protein>
<accession>A0A1I7YK82</accession>
<evidence type="ECO:0000313" key="2">
    <source>
        <dbReference type="Proteomes" id="UP000095287"/>
    </source>
</evidence>
<dbReference type="Proteomes" id="UP000095287">
    <property type="component" value="Unplaced"/>
</dbReference>
<sequence>MNTFFILALSLLFGSTTPNESDICQVGMVRCNGCAGGKCCPLGCAHCCLSGLRCCPCGMVCDTTETVCMTPGKDGNLTMTDIRTL</sequence>
<evidence type="ECO:0000256" key="1">
    <source>
        <dbReference type="SAM" id="SignalP"/>
    </source>
</evidence>
<keyword evidence="2" id="KW-1185">Reference proteome</keyword>
<name>A0A1I7YK82_9BILA</name>
<evidence type="ECO:0000313" key="3">
    <source>
        <dbReference type="WBParaSite" id="L893_g16957.t1"/>
    </source>
</evidence>
<feature type="chain" id="PRO_5009312248" evidence="1">
    <location>
        <begin position="19"/>
        <end position="85"/>
    </location>
</feature>
<proteinExistence type="predicted"/>